<feature type="domain" description="Flagellar hook-associated protein 2 N-terminal" evidence="6">
    <location>
        <begin position="10"/>
        <end position="106"/>
    </location>
</feature>
<evidence type="ECO:0000256" key="1">
    <source>
        <dbReference type="ARBA" id="ARBA00009764"/>
    </source>
</evidence>
<dbReference type="GO" id="GO:0009424">
    <property type="term" value="C:bacterial-type flagellum hook"/>
    <property type="evidence" value="ECO:0007669"/>
    <property type="project" value="UniProtKB-UniRule"/>
</dbReference>
<proteinExistence type="inferred from homology"/>
<dbReference type="KEGG" id="ovb:NB640_09940"/>
<dbReference type="GO" id="GO:0071973">
    <property type="term" value="P:bacterial-type flagellum-dependent cell motility"/>
    <property type="evidence" value="ECO:0007669"/>
    <property type="project" value="TreeGrafter"/>
</dbReference>
<dbReference type="GO" id="GO:0009421">
    <property type="term" value="C:bacterial-type flagellum filament cap"/>
    <property type="evidence" value="ECO:0007669"/>
    <property type="project" value="InterPro"/>
</dbReference>
<comment type="function">
    <text evidence="5">Required for morphogenesis and for the elongation of the flagellar filament by facilitating polymerization of the flagellin monomers at the tip of growing filament. Forms a capping structure, which prevents flagellin subunits (transported through the central channel of the flagellum) from leaking out without polymerization at the distal end.</text>
</comment>
<dbReference type="RefSeq" id="WP_269308551.1">
    <property type="nucleotide sequence ID" value="NZ_CP098242.1"/>
</dbReference>
<keyword evidence="4 5" id="KW-0975">Bacterial flagellum</keyword>
<evidence type="ECO:0000256" key="5">
    <source>
        <dbReference type="RuleBase" id="RU362066"/>
    </source>
</evidence>
<dbReference type="InterPro" id="IPR010810">
    <property type="entry name" value="Flagellin_hook_IN_motif"/>
</dbReference>
<comment type="subcellular location">
    <subcellularLocation>
        <location evidence="5">Secreted</location>
    </subcellularLocation>
    <subcellularLocation>
        <location evidence="5">Bacterial flagellum</location>
    </subcellularLocation>
</comment>
<keyword evidence="8" id="KW-0969">Cilium</keyword>
<dbReference type="EMBL" id="CP098242">
    <property type="protein sequence ID" value="WAW09550.1"/>
    <property type="molecule type" value="Genomic_DNA"/>
</dbReference>
<dbReference type="InterPro" id="IPR003481">
    <property type="entry name" value="FliD_N"/>
</dbReference>
<evidence type="ECO:0000259" key="6">
    <source>
        <dbReference type="Pfam" id="PF02465"/>
    </source>
</evidence>
<gene>
    <name evidence="8" type="primary">fliD</name>
    <name evidence="8" type="ORF">NB640_09940</name>
</gene>
<evidence type="ECO:0000313" key="8">
    <source>
        <dbReference type="EMBL" id="WAW09550.1"/>
    </source>
</evidence>
<evidence type="ECO:0000256" key="3">
    <source>
        <dbReference type="ARBA" id="ARBA00023054"/>
    </source>
</evidence>
<comment type="subunit">
    <text evidence="2 5">Homopentamer.</text>
</comment>
<evidence type="ECO:0000256" key="4">
    <source>
        <dbReference type="ARBA" id="ARBA00023143"/>
    </source>
</evidence>
<feature type="domain" description="Flagellar hook-associated protein 2 C-terminal" evidence="7">
    <location>
        <begin position="243"/>
        <end position="475"/>
    </location>
</feature>
<dbReference type="Proteomes" id="UP001156215">
    <property type="component" value="Chromosome"/>
</dbReference>
<evidence type="ECO:0000313" key="9">
    <source>
        <dbReference type="Proteomes" id="UP001156215"/>
    </source>
</evidence>
<evidence type="ECO:0000259" key="7">
    <source>
        <dbReference type="Pfam" id="PF07195"/>
    </source>
</evidence>
<dbReference type="AlphaFoldDB" id="A0A9E9LXT8"/>
<dbReference type="GO" id="GO:0005576">
    <property type="term" value="C:extracellular region"/>
    <property type="evidence" value="ECO:0007669"/>
    <property type="project" value="UniProtKB-SubCell"/>
</dbReference>
<dbReference type="InterPro" id="IPR040026">
    <property type="entry name" value="FliD"/>
</dbReference>
<keyword evidence="3" id="KW-0175">Coiled coil</keyword>
<dbReference type="Pfam" id="PF07196">
    <property type="entry name" value="Flagellin_IN"/>
    <property type="match status" value="1"/>
</dbReference>
<name>A0A9E9LXT8_9BURK</name>
<keyword evidence="8" id="KW-0282">Flagellum</keyword>
<comment type="similarity">
    <text evidence="1 5">Belongs to the FliD family.</text>
</comment>
<feature type="domain" description="Flagellar hook-associated protein 2 C-terminal" evidence="7">
    <location>
        <begin position="576"/>
        <end position="648"/>
    </location>
</feature>
<dbReference type="PANTHER" id="PTHR30288:SF0">
    <property type="entry name" value="FLAGELLAR HOOK-ASSOCIATED PROTEIN 2"/>
    <property type="match status" value="1"/>
</dbReference>
<keyword evidence="5" id="KW-0964">Secreted</keyword>
<dbReference type="GO" id="GO:0007155">
    <property type="term" value="P:cell adhesion"/>
    <property type="evidence" value="ECO:0007669"/>
    <property type="project" value="InterPro"/>
</dbReference>
<dbReference type="InterPro" id="IPR010809">
    <property type="entry name" value="FliD_C"/>
</dbReference>
<protein>
    <recommendedName>
        <fullName evidence="5">Flagellar hook-associated protein 2</fullName>
        <shortName evidence="5">HAP2</shortName>
    </recommendedName>
    <alternativeName>
        <fullName evidence="5">Flagellar cap protein</fullName>
    </alternativeName>
</protein>
<accession>A0A9E9LXT8</accession>
<keyword evidence="9" id="KW-1185">Reference proteome</keyword>
<evidence type="ECO:0000256" key="2">
    <source>
        <dbReference type="ARBA" id="ARBA00011255"/>
    </source>
</evidence>
<dbReference type="Pfam" id="PF02465">
    <property type="entry name" value="FliD_N"/>
    <property type="match status" value="1"/>
</dbReference>
<reference evidence="8" key="1">
    <citation type="journal article" date="2022" name="Front. Microbiol.">
        <title>New perspectives on an old grouping: The genomic and phenotypic variability of Oxalobacter formigenes and the implications for calcium oxalate stone prevention.</title>
        <authorList>
            <person name="Chmiel J.A."/>
            <person name="Carr C."/>
            <person name="Stuivenberg G.A."/>
            <person name="Venema R."/>
            <person name="Chanyi R.M."/>
            <person name="Al K.F."/>
            <person name="Giguere D."/>
            <person name="Say H."/>
            <person name="Akouris P.P."/>
            <person name="Dominguez Romero S.A."/>
            <person name="Kwong A."/>
            <person name="Tai V."/>
            <person name="Koval S.F."/>
            <person name="Razvi H."/>
            <person name="Bjazevic J."/>
            <person name="Burton J.P."/>
        </authorList>
    </citation>
    <scope>NUCLEOTIDE SEQUENCE</scope>
    <source>
        <strain evidence="8">WoOx3</strain>
    </source>
</reference>
<sequence length="670" mass="70545">MAITSLGVGSGLDLESIIEQLMQVEQRPVALLASKESSYNTKLSAYSQLKSSVSSFQSVMNSLSSSSTYQNTTGSVSDESIASLTASSKASSGSYSLFVKQLAQAQKLAAAGQAKANEAIGGGSITIEFGKVSGGTYDEVTGKYTGASFEANDSGAKSVDIAADSTLEDIRDAINAAGVGVTASIVNDGKENPYRLVLTSNETGEEQSMRITVSDDADQALKDLLNHDPAEDAGQAMQQTVKAQNAIFTLDGIEITKSKNAVSDAITGVTLTLLAESEKASTITVKQDTSGAKTAVENFVGAYNTLVNSLKSMTAYDPEKKAASVLTGDSAVRSVQTQLKSVFSQVLGGEVGYRMLSDIGITLDKDGVLNIDNTKLNAALEKDFQAFVGMFVEGGISGTDNIEFESQADTTKPGSYEVNIRQVATKGYSALNVSNLDLSGIASESGRSISVNLHGVAKAITLDQRNYKSKEEFAADLQSKINAEYKDSGVNVNVKVDDDGNVRVESNTYGSVSTVSIGSASFFSEASSEGGKDVAGTIDGIEADGSGQFLTAKSGDAAGMKLKITGEEGDVINGTVTFTQGFAYQFSEIAKTMLEDDGVIDSRIEGVNKSLESISKQYENWDKRLTQVEAAYRAKFTALDVLLAEMNSTSSYLTTQLATLSSLWNQSKSK</sequence>
<keyword evidence="8" id="KW-0966">Cell projection</keyword>
<organism evidence="8 9">
    <name type="scientific">Oxalobacter vibrioformis</name>
    <dbReference type="NCBI Taxonomy" id="933080"/>
    <lineage>
        <taxon>Bacteria</taxon>
        <taxon>Pseudomonadati</taxon>
        <taxon>Pseudomonadota</taxon>
        <taxon>Betaproteobacteria</taxon>
        <taxon>Burkholderiales</taxon>
        <taxon>Oxalobacteraceae</taxon>
        <taxon>Oxalobacter</taxon>
    </lineage>
</organism>
<dbReference type="PANTHER" id="PTHR30288">
    <property type="entry name" value="FLAGELLAR CAP/ASSEMBLY PROTEIN FLID"/>
    <property type="match status" value="1"/>
</dbReference>
<dbReference type="Pfam" id="PF07195">
    <property type="entry name" value="FliD_C"/>
    <property type="match status" value="2"/>
</dbReference>